<comment type="caution">
    <text evidence="3">The sequence shown here is derived from an EMBL/GenBank/DDBJ whole genome shotgun (WGS) entry which is preliminary data.</text>
</comment>
<feature type="transmembrane region" description="Helical" evidence="1">
    <location>
        <begin position="17"/>
        <end position="35"/>
    </location>
</feature>
<name>A0A2J0QB51_9BACT</name>
<evidence type="ECO:0000313" key="4">
    <source>
        <dbReference type="Proteomes" id="UP000228496"/>
    </source>
</evidence>
<dbReference type="Proteomes" id="UP000228496">
    <property type="component" value="Unassembled WGS sequence"/>
</dbReference>
<evidence type="ECO:0000259" key="2">
    <source>
        <dbReference type="PROSITE" id="PS50234"/>
    </source>
</evidence>
<evidence type="ECO:0000313" key="3">
    <source>
        <dbReference type="EMBL" id="PJE51450.1"/>
    </source>
</evidence>
<feature type="transmembrane region" description="Helical" evidence="1">
    <location>
        <begin position="69"/>
        <end position="88"/>
    </location>
</feature>
<keyword evidence="1" id="KW-0812">Transmembrane</keyword>
<organism evidence="3 4">
    <name type="scientific">Candidatus Yanofskybacteria bacterium CG10_big_fil_rev_8_21_14_0_10_36_16</name>
    <dbReference type="NCBI Taxonomy" id="1975096"/>
    <lineage>
        <taxon>Bacteria</taxon>
        <taxon>Candidatus Yanofskyibacteriota</taxon>
    </lineage>
</organism>
<dbReference type="SMART" id="SM00327">
    <property type="entry name" value="VWA"/>
    <property type="match status" value="1"/>
</dbReference>
<gene>
    <name evidence="3" type="ORF">COV29_00480</name>
</gene>
<sequence>MLEGLSLSKIFFLHNQYLWHVFLASIVTFFLYLFWSLRIWRLYKHFGGYNNCKKQAKQSKTSLLGPFKIMAKVLVMTFLALLIGLSLLEPSIKEHGEENQYEPSQIVVSIDSTLSMLAEDIKPSRIEAAKTEVYNLIERVKREGGKDKIALYRFTDIAIPAVVVPTQDYDILNHEIGRITKGFLGRFKTHGTNIWDSITQGLKSFTSDDQIKILIIITDGEQATDDEHLDKTRQEAIELRNRNEDVKIFIVSIGTIEEEPSLIPKVKDESGNVLEFYTQEAGPDEGKFIETRPDKQYIEEVCSQINCKPIVSQSGKELSKELDTILTEERKVIGVKESPKFKNITPQFIIASLLLMLFMPLAKI</sequence>
<dbReference type="EMBL" id="PCXQ01000002">
    <property type="protein sequence ID" value="PJE51450.1"/>
    <property type="molecule type" value="Genomic_DNA"/>
</dbReference>
<dbReference type="SUPFAM" id="SSF53300">
    <property type="entry name" value="vWA-like"/>
    <property type="match status" value="1"/>
</dbReference>
<keyword evidence="1" id="KW-1133">Transmembrane helix</keyword>
<dbReference type="Gene3D" id="3.40.50.410">
    <property type="entry name" value="von Willebrand factor, type A domain"/>
    <property type="match status" value="1"/>
</dbReference>
<proteinExistence type="predicted"/>
<dbReference type="AlphaFoldDB" id="A0A2J0QB51"/>
<dbReference type="InterPro" id="IPR036465">
    <property type="entry name" value="vWFA_dom_sf"/>
</dbReference>
<dbReference type="InterPro" id="IPR002035">
    <property type="entry name" value="VWF_A"/>
</dbReference>
<reference evidence="3 4" key="1">
    <citation type="submission" date="2017-09" db="EMBL/GenBank/DDBJ databases">
        <title>Depth-based differentiation of microbial function through sediment-hosted aquifers and enrichment of novel symbionts in the deep terrestrial subsurface.</title>
        <authorList>
            <person name="Probst A.J."/>
            <person name="Ladd B."/>
            <person name="Jarett J.K."/>
            <person name="Geller-Mcgrath D.E."/>
            <person name="Sieber C.M."/>
            <person name="Emerson J.B."/>
            <person name="Anantharaman K."/>
            <person name="Thomas B.C."/>
            <person name="Malmstrom R."/>
            <person name="Stieglmeier M."/>
            <person name="Klingl A."/>
            <person name="Woyke T."/>
            <person name="Ryan C.M."/>
            <person name="Banfield J.F."/>
        </authorList>
    </citation>
    <scope>NUCLEOTIDE SEQUENCE [LARGE SCALE GENOMIC DNA]</scope>
    <source>
        <strain evidence="3">CG10_big_fil_rev_8_21_14_0_10_36_16</strain>
    </source>
</reference>
<accession>A0A2J0QB51</accession>
<dbReference type="PROSITE" id="PS50234">
    <property type="entry name" value="VWFA"/>
    <property type="match status" value="1"/>
</dbReference>
<feature type="domain" description="VWFA" evidence="2">
    <location>
        <begin position="105"/>
        <end position="301"/>
    </location>
</feature>
<dbReference type="Pfam" id="PF13519">
    <property type="entry name" value="VWA_2"/>
    <property type="match status" value="1"/>
</dbReference>
<evidence type="ECO:0000256" key="1">
    <source>
        <dbReference type="SAM" id="Phobius"/>
    </source>
</evidence>
<protein>
    <recommendedName>
        <fullName evidence="2">VWFA domain-containing protein</fullName>
    </recommendedName>
</protein>
<keyword evidence="1" id="KW-0472">Membrane</keyword>